<gene>
    <name evidence="1" type="ORF">CPELLU_LOCUS10916</name>
</gene>
<evidence type="ECO:0000313" key="1">
    <source>
        <dbReference type="EMBL" id="CAG8683262.1"/>
    </source>
</evidence>
<comment type="caution">
    <text evidence="1">The sequence shown here is derived from an EMBL/GenBank/DDBJ whole genome shotgun (WGS) entry which is preliminary data.</text>
</comment>
<dbReference type="Proteomes" id="UP000789759">
    <property type="component" value="Unassembled WGS sequence"/>
</dbReference>
<name>A0A9N9HET8_9GLOM</name>
<keyword evidence="2" id="KW-1185">Reference proteome</keyword>
<accession>A0A9N9HET8</accession>
<evidence type="ECO:0000313" key="2">
    <source>
        <dbReference type="Proteomes" id="UP000789759"/>
    </source>
</evidence>
<sequence>MHAKATYNIQPLNADALDLEVNILVSEVNTLDLEVNTLDPETQKNITEEFISEANKDDDNIIIISSNEDTVLDSLLQKLK</sequence>
<reference evidence="1" key="1">
    <citation type="submission" date="2021-06" db="EMBL/GenBank/DDBJ databases">
        <authorList>
            <person name="Kallberg Y."/>
            <person name="Tangrot J."/>
            <person name="Rosling A."/>
        </authorList>
    </citation>
    <scope>NUCLEOTIDE SEQUENCE</scope>
    <source>
        <strain evidence="1">FL966</strain>
    </source>
</reference>
<organism evidence="1 2">
    <name type="scientific">Cetraspora pellucida</name>
    <dbReference type="NCBI Taxonomy" id="1433469"/>
    <lineage>
        <taxon>Eukaryota</taxon>
        <taxon>Fungi</taxon>
        <taxon>Fungi incertae sedis</taxon>
        <taxon>Mucoromycota</taxon>
        <taxon>Glomeromycotina</taxon>
        <taxon>Glomeromycetes</taxon>
        <taxon>Diversisporales</taxon>
        <taxon>Gigasporaceae</taxon>
        <taxon>Cetraspora</taxon>
    </lineage>
</organism>
<dbReference type="EMBL" id="CAJVQA010009290">
    <property type="protein sequence ID" value="CAG8683262.1"/>
    <property type="molecule type" value="Genomic_DNA"/>
</dbReference>
<proteinExistence type="predicted"/>
<dbReference type="AlphaFoldDB" id="A0A9N9HET8"/>
<protein>
    <submittedName>
        <fullName evidence="1">21776_t:CDS:1</fullName>
    </submittedName>
</protein>
<dbReference type="OrthoDB" id="2314953at2759"/>